<evidence type="ECO:0000256" key="6">
    <source>
        <dbReference type="ARBA" id="ARBA00022840"/>
    </source>
</evidence>
<comment type="similarity">
    <text evidence="2">Belongs to the ABC transporter superfamily.</text>
</comment>
<organism evidence="9 10">
    <name type="scientific">Anaerocolumna cellulosilytica</name>
    <dbReference type="NCBI Taxonomy" id="433286"/>
    <lineage>
        <taxon>Bacteria</taxon>
        <taxon>Bacillati</taxon>
        <taxon>Bacillota</taxon>
        <taxon>Clostridia</taxon>
        <taxon>Lachnospirales</taxon>
        <taxon>Lachnospiraceae</taxon>
        <taxon>Anaerocolumna</taxon>
    </lineage>
</organism>
<dbReference type="PROSITE" id="PS00211">
    <property type="entry name" value="ABC_TRANSPORTER_1"/>
    <property type="match status" value="1"/>
</dbReference>
<dbReference type="Pfam" id="PF00005">
    <property type="entry name" value="ABC_tran"/>
    <property type="match status" value="1"/>
</dbReference>
<dbReference type="FunFam" id="3.40.50.300:FF:000016">
    <property type="entry name" value="Oligopeptide ABC transporter ATP-binding component"/>
    <property type="match status" value="1"/>
</dbReference>
<dbReference type="PROSITE" id="PS50893">
    <property type="entry name" value="ABC_TRANSPORTER_2"/>
    <property type="match status" value="1"/>
</dbReference>
<proteinExistence type="inferred from homology"/>
<keyword evidence="10" id="KW-1185">Reference proteome</keyword>
<keyword evidence="6 9" id="KW-0067">ATP-binding</keyword>
<evidence type="ECO:0000259" key="8">
    <source>
        <dbReference type="PROSITE" id="PS50893"/>
    </source>
</evidence>
<evidence type="ECO:0000256" key="2">
    <source>
        <dbReference type="ARBA" id="ARBA00005417"/>
    </source>
</evidence>
<dbReference type="PANTHER" id="PTHR43297:SF2">
    <property type="entry name" value="DIPEPTIDE TRANSPORT ATP-BINDING PROTEIN DPPD"/>
    <property type="match status" value="1"/>
</dbReference>
<name>A0A6S6R0R4_9FIRM</name>
<dbReference type="SMART" id="SM00382">
    <property type="entry name" value="AAA"/>
    <property type="match status" value="1"/>
</dbReference>
<evidence type="ECO:0000256" key="4">
    <source>
        <dbReference type="ARBA" id="ARBA00022475"/>
    </source>
</evidence>
<dbReference type="EMBL" id="AP023367">
    <property type="protein sequence ID" value="BCJ94919.1"/>
    <property type="molecule type" value="Genomic_DNA"/>
</dbReference>
<dbReference type="InterPro" id="IPR050388">
    <property type="entry name" value="ABC_Ni/Peptide_Import"/>
</dbReference>
<dbReference type="GO" id="GO:0016887">
    <property type="term" value="F:ATP hydrolysis activity"/>
    <property type="evidence" value="ECO:0007669"/>
    <property type="project" value="InterPro"/>
</dbReference>
<dbReference type="InterPro" id="IPR027417">
    <property type="entry name" value="P-loop_NTPase"/>
</dbReference>
<dbReference type="Proteomes" id="UP000515561">
    <property type="component" value="Chromosome"/>
</dbReference>
<gene>
    <name evidence="9" type="primary">oppD_2</name>
    <name evidence="9" type="ORF">acsn021_24880</name>
</gene>
<dbReference type="GO" id="GO:0005524">
    <property type="term" value="F:ATP binding"/>
    <property type="evidence" value="ECO:0007669"/>
    <property type="project" value="UniProtKB-KW"/>
</dbReference>
<dbReference type="GO" id="GO:0005886">
    <property type="term" value="C:plasma membrane"/>
    <property type="evidence" value="ECO:0007669"/>
    <property type="project" value="UniProtKB-SubCell"/>
</dbReference>
<feature type="domain" description="ABC transporter" evidence="8">
    <location>
        <begin position="6"/>
        <end position="254"/>
    </location>
</feature>
<keyword evidence="5" id="KW-0547">Nucleotide-binding</keyword>
<accession>A0A6S6R0R4</accession>
<dbReference type="KEGG" id="acel:acsn021_24880"/>
<reference evidence="9 10" key="1">
    <citation type="journal article" date="2016" name="Int. J. Syst. Evol. Microbiol.">
        <title>Descriptions of Anaerotaenia torta gen. nov., sp. nov. and Anaerocolumna cellulosilytica gen. nov., sp. nov. isolated from a methanogenic reactor of cattle waste.</title>
        <authorList>
            <person name="Uek A."/>
            <person name="Ohtaki Y."/>
            <person name="Kaku N."/>
            <person name="Ueki K."/>
        </authorList>
    </citation>
    <scope>NUCLEOTIDE SEQUENCE [LARGE SCALE GENOMIC DNA]</scope>
    <source>
        <strain evidence="9 10">SN021</strain>
    </source>
</reference>
<evidence type="ECO:0000256" key="1">
    <source>
        <dbReference type="ARBA" id="ARBA00004202"/>
    </source>
</evidence>
<protein>
    <submittedName>
        <fullName evidence="9">Peptide ABC transporter ATP-binding protein</fullName>
    </submittedName>
</protein>
<dbReference type="SUPFAM" id="SSF52540">
    <property type="entry name" value="P-loop containing nucleoside triphosphate hydrolases"/>
    <property type="match status" value="1"/>
</dbReference>
<dbReference type="InterPro" id="IPR003439">
    <property type="entry name" value="ABC_transporter-like_ATP-bd"/>
</dbReference>
<keyword evidence="7" id="KW-0472">Membrane</keyword>
<keyword evidence="4" id="KW-1003">Cell membrane</keyword>
<dbReference type="AlphaFoldDB" id="A0A6S6R0R4"/>
<evidence type="ECO:0000256" key="7">
    <source>
        <dbReference type="ARBA" id="ARBA00023136"/>
    </source>
</evidence>
<dbReference type="Gene3D" id="3.40.50.300">
    <property type="entry name" value="P-loop containing nucleotide triphosphate hydrolases"/>
    <property type="match status" value="1"/>
</dbReference>
<comment type="subcellular location">
    <subcellularLocation>
        <location evidence="1">Cell membrane</location>
        <topology evidence="1">Peripheral membrane protein</topology>
    </subcellularLocation>
</comment>
<evidence type="ECO:0000256" key="5">
    <source>
        <dbReference type="ARBA" id="ARBA00022741"/>
    </source>
</evidence>
<evidence type="ECO:0000256" key="3">
    <source>
        <dbReference type="ARBA" id="ARBA00022448"/>
    </source>
</evidence>
<dbReference type="InterPro" id="IPR013563">
    <property type="entry name" value="Oligopep_ABC_C"/>
</dbReference>
<dbReference type="PANTHER" id="PTHR43297">
    <property type="entry name" value="OLIGOPEPTIDE TRANSPORT ATP-BINDING PROTEIN APPD"/>
    <property type="match status" value="1"/>
</dbReference>
<dbReference type="InterPro" id="IPR003593">
    <property type="entry name" value="AAA+_ATPase"/>
</dbReference>
<sequence length="325" mass="36233">MPLLEVKDLEVAFSIDKKDITCIDKVSFSVSEGEILCIVGESGSGKSVTSLSILRLLGKNGKITGGSIYFNGESLVDKSEKEMDLIRGSQITMIFQDALSSLNPVFTIGSQLTESIVTHMGLNKKEARVRAEELLRTVGLPSPNAILKKYPHTLSGGMRQRVMIAMALSCNPRLVIADEPTTALDVTIQAQIMDLLKRLNQELGMSIILITHDMGVVAEMADRVLVMYAGQIVEEALVETIFKEPEHPYTKALLQSIPSIKDYEERELIPIQGAVPEEYHEMDGCRFSNRCKYALSLCSKSQDMFMVKEDHYKRCWRTDLSDTSY</sequence>
<dbReference type="NCBIfam" id="TIGR01727">
    <property type="entry name" value="oligo_HPY"/>
    <property type="match status" value="1"/>
</dbReference>
<dbReference type="InterPro" id="IPR017871">
    <property type="entry name" value="ABC_transporter-like_CS"/>
</dbReference>
<dbReference type="Pfam" id="PF08352">
    <property type="entry name" value="oligo_HPY"/>
    <property type="match status" value="1"/>
</dbReference>
<dbReference type="CDD" id="cd03257">
    <property type="entry name" value="ABC_NikE_OppD_transporters"/>
    <property type="match status" value="1"/>
</dbReference>
<evidence type="ECO:0000313" key="10">
    <source>
        <dbReference type="Proteomes" id="UP000515561"/>
    </source>
</evidence>
<evidence type="ECO:0000313" key="9">
    <source>
        <dbReference type="EMBL" id="BCJ94919.1"/>
    </source>
</evidence>
<dbReference type="GO" id="GO:0015833">
    <property type="term" value="P:peptide transport"/>
    <property type="evidence" value="ECO:0007669"/>
    <property type="project" value="InterPro"/>
</dbReference>
<keyword evidence="3" id="KW-0813">Transport</keyword>